<feature type="region of interest" description="Disordered" evidence="1">
    <location>
        <begin position="1"/>
        <end position="25"/>
    </location>
</feature>
<sequence length="158" mass="17002">MSQASAAEDPLNVETGPRGDHDAETNVVNTSGLLEELGLTRESLVQEIGADDDVDEAFRQALEAQLEEPLLDEEEQEVVDAVILWFRDGDDDLVDAMMDCLTTLDEGGVVWLFTPRSGREGYVPPVEIEDAATNAGLHVTSSAGASADWAAAKLMARK</sequence>
<proteinExistence type="predicted"/>
<name>A0ABU2DV14_9MICC</name>
<evidence type="ECO:0000313" key="2">
    <source>
        <dbReference type="EMBL" id="MDR8020357.1"/>
    </source>
</evidence>
<comment type="caution">
    <text evidence="2">The sequence shown here is derived from an EMBL/GenBank/DDBJ whole genome shotgun (WGS) entry which is preliminary data.</text>
</comment>
<evidence type="ECO:0000256" key="1">
    <source>
        <dbReference type="SAM" id="MobiDB-lite"/>
    </source>
</evidence>
<keyword evidence="3" id="KW-1185">Reference proteome</keyword>
<dbReference type="RefSeq" id="WP_310549337.1">
    <property type="nucleotide sequence ID" value="NZ_JAVKGR010000024.1"/>
</dbReference>
<evidence type="ECO:0000313" key="3">
    <source>
        <dbReference type="Proteomes" id="UP001251870"/>
    </source>
</evidence>
<reference evidence="2 3" key="1">
    <citation type="submission" date="2023-09" db="EMBL/GenBank/DDBJ databases">
        <title>Description of three actinobacteria isolated from air of manufacturing shop in a pharmaceutical factory.</title>
        <authorList>
            <person name="Zhang D.-F."/>
        </authorList>
    </citation>
    <scope>NUCLEOTIDE SEQUENCE [LARGE SCALE GENOMIC DNA]</scope>
    <source>
        <strain evidence="2 3">LY-0111</strain>
    </source>
</reference>
<dbReference type="Proteomes" id="UP001251870">
    <property type="component" value="Unassembled WGS sequence"/>
</dbReference>
<dbReference type="Pfam" id="PF11253">
    <property type="entry name" value="DUF3052"/>
    <property type="match status" value="1"/>
</dbReference>
<protein>
    <submittedName>
        <fullName evidence="2">DUF3052 family protein</fullName>
    </submittedName>
</protein>
<dbReference type="InterPro" id="IPR021412">
    <property type="entry name" value="DUF3052"/>
</dbReference>
<accession>A0ABU2DV14</accession>
<organism evidence="2 3">
    <name type="scientific">Nesterenkonia aerolata</name>
    <dbReference type="NCBI Taxonomy" id="3074079"/>
    <lineage>
        <taxon>Bacteria</taxon>
        <taxon>Bacillati</taxon>
        <taxon>Actinomycetota</taxon>
        <taxon>Actinomycetes</taxon>
        <taxon>Micrococcales</taxon>
        <taxon>Micrococcaceae</taxon>
        <taxon>Nesterenkonia</taxon>
    </lineage>
</organism>
<gene>
    <name evidence="2" type="ORF">RIL96_12385</name>
</gene>
<dbReference type="EMBL" id="JAVKGR010000024">
    <property type="protein sequence ID" value="MDR8020357.1"/>
    <property type="molecule type" value="Genomic_DNA"/>
</dbReference>